<sequence>MASKQLGKLRQWAGEVISSRERTVVTEEFRELEEDIDLRKEGIHRLHIASQSYHHALSKKRECEAVEEPGKFLPVDALGVVMITHGEELGEDSVLGSALVKFGRAHCKVATLQEALALTFQDTFLTAMQRYEDEIKDYQALRKKLESRRLSYDAAINRMEKLKTSKKDKEKEKAEAEDELAKAKSRYEETFEDVRAIMFAIQENETSQIRDLTSFLEHEMNFVEQYLEVLKDTKANWVEVPSIIRSKAGTLRSKAPSPSPHDRRGSIRSHKSSASRSSRPPSPSSEEEEEDDAQTPGPNRQSFARRKSDASKVPSRTPSRASRKRADSEVATDKEDKEKEKEREKGHSKRLSMAGWASSAVGSITGRSKKDKDKFATLKETDGTQSDEDESDGARSEVSRSSRFSSKSASKKSKSKKEAVAMGKSVSAPQPGGRKMMKALYDFTASSADELSFRAGDVITVQAEVLEGWWMGELRGRTGLFPTTYTEPLATPPVPPRPGRAGTTSSSSSLSSSKEHYGTPKGSDGYESSDGGQEALYSRQPVMSARTPVYGAFDVESIQSSVGDGDEEAKLMPGGPNTDDSHTNNTTSSSLKKSSLLAPVMNNRVRSDPSPTPGKRPPPPPPPARRGTKVGGAQGSDTSSTSERRLSSLRSNSVGSVAALANVVAPGQVHESPFDSPKDSSFESFH</sequence>
<dbReference type="InterPro" id="IPR036028">
    <property type="entry name" value="SH3-like_dom_sf"/>
</dbReference>
<dbReference type="Pfam" id="PF14604">
    <property type="entry name" value="SH3_9"/>
    <property type="match status" value="1"/>
</dbReference>
<feature type="compositionally biased region" description="Pro residues" evidence="4">
    <location>
        <begin position="610"/>
        <end position="624"/>
    </location>
</feature>
<dbReference type="FunFam" id="2.30.30.40:FF:000072">
    <property type="entry name" value="Unconventional Myosin IB"/>
    <property type="match status" value="1"/>
</dbReference>
<dbReference type="InterPro" id="IPR046982">
    <property type="entry name" value="BIN3/RVS161-like"/>
</dbReference>
<dbReference type="PROSITE" id="PS51021">
    <property type="entry name" value="BAR"/>
    <property type="match status" value="1"/>
</dbReference>
<gene>
    <name evidence="7" type="ORF">GLOTRDRAFT_138497</name>
</gene>
<dbReference type="SUPFAM" id="SSF50044">
    <property type="entry name" value="SH3-domain"/>
    <property type="match status" value="1"/>
</dbReference>
<dbReference type="eggNOG" id="KOG1118">
    <property type="taxonomic scope" value="Eukaryota"/>
</dbReference>
<keyword evidence="1 2" id="KW-0728">SH3 domain</keyword>
<dbReference type="GO" id="GO:0051666">
    <property type="term" value="P:actin cortical patch localization"/>
    <property type="evidence" value="ECO:0007669"/>
    <property type="project" value="InterPro"/>
</dbReference>
<dbReference type="SMART" id="SM00326">
    <property type="entry name" value="SH3"/>
    <property type="match status" value="1"/>
</dbReference>
<evidence type="ECO:0000313" key="7">
    <source>
        <dbReference type="EMBL" id="EPQ55660.1"/>
    </source>
</evidence>
<dbReference type="InterPro" id="IPR001452">
    <property type="entry name" value="SH3_domain"/>
</dbReference>
<reference evidence="7 8" key="1">
    <citation type="journal article" date="2012" name="Science">
        <title>The Paleozoic origin of enzymatic lignin decomposition reconstructed from 31 fungal genomes.</title>
        <authorList>
            <person name="Floudas D."/>
            <person name="Binder M."/>
            <person name="Riley R."/>
            <person name="Barry K."/>
            <person name="Blanchette R.A."/>
            <person name="Henrissat B."/>
            <person name="Martinez A.T."/>
            <person name="Otillar R."/>
            <person name="Spatafora J.W."/>
            <person name="Yadav J.S."/>
            <person name="Aerts A."/>
            <person name="Benoit I."/>
            <person name="Boyd A."/>
            <person name="Carlson A."/>
            <person name="Copeland A."/>
            <person name="Coutinho P.M."/>
            <person name="de Vries R.P."/>
            <person name="Ferreira P."/>
            <person name="Findley K."/>
            <person name="Foster B."/>
            <person name="Gaskell J."/>
            <person name="Glotzer D."/>
            <person name="Gorecki P."/>
            <person name="Heitman J."/>
            <person name="Hesse C."/>
            <person name="Hori C."/>
            <person name="Igarashi K."/>
            <person name="Jurgens J.A."/>
            <person name="Kallen N."/>
            <person name="Kersten P."/>
            <person name="Kohler A."/>
            <person name="Kuees U."/>
            <person name="Kumar T.K.A."/>
            <person name="Kuo A."/>
            <person name="LaButti K."/>
            <person name="Larrondo L.F."/>
            <person name="Lindquist E."/>
            <person name="Ling A."/>
            <person name="Lombard V."/>
            <person name="Lucas S."/>
            <person name="Lundell T."/>
            <person name="Martin R."/>
            <person name="McLaughlin D.J."/>
            <person name="Morgenstern I."/>
            <person name="Morin E."/>
            <person name="Murat C."/>
            <person name="Nagy L.G."/>
            <person name="Nolan M."/>
            <person name="Ohm R.A."/>
            <person name="Patyshakuliyeva A."/>
            <person name="Rokas A."/>
            <person name="Ruiz-Duenas F.J."/>
            <person name="Sabat G."/>
            <person name="Salamov A."/>
            <person name="Samejima M."/>
            <person name="Schmutz J."/>
            <person name="Slot J.C."/>
            <person name="St John F."/>
            <person name="Stenlid J."/>
            <person name="Sun H."/>
            <person name="Sun S."/>
            <person name="Syed K."/>
            <person name="Tsang A."/>
            <person name="Wiebenga A."/>
            <person name="Young D."/>
            <person name="Pisabarro A."/>
            <person name="Eastwood D.C."/>
            <person name="Martin F."/>
            <person name="Cullen D."/>
            <person name="Grigoriev I.V."/>
            <person name="Hibbett D.S."/>
        </authorList>
    </citation>
    <scope>NUCLEOTIDE SEQUENCE [LARGE SCALE GENOMIC DNA]</scope>
    <source>
        <strain evidence="7 8">ATCC 11539</strain>
    </source>
</reference>
<evidence type="ECO:0000256" key="3">
    <source>
        <dbReference type="SAM" id="Coils"/>
    </source>
</evidence>
<feature type="region of interest" description="Disordered" evidence="4">
    <location>
        <begin position="249"/>
        <end position="434"/>
    </location>
</feature>
<dbReference type="PROSITE" id="PS50002">
    <property type="entry name" value="SH3"/>
    <property type="match status" value="1"/>
</dbReference>
<dbReference type="HOGENOM" id="CLU_008936_0_0_1"/>
<dbReference type="Gene3D" id="1.20.1270.60">
    <property type="entry name" value="Arfaptin homology (AH) domain/BAR domain"/>
    <property type="match status" value="1"/>
</dbReference>
<dbReference type="OrthoDB" id="10263741at2759"/>
<dbReference type="KEGG" id="gtr:GLOTRDRAFT_138497"/>
<dbReference type="PRINTS" id="PR00452">
    <property type="entry name" value="SH3DOMAIN"/>
</dbReference>
<dbReference type="InterPro" id="IPR027267">
    <property type="entry name" value="AH/BAR_dom_sf"/>
</dbReference>
<dbReference type="EMBL" id="KB469301">
    <property type="protein sequence ID" value="EPQ55660.1"/>
    <property type="molecule type" value="Genomic_DNA"/>
</dbReference>
<dbReference type="STRING" id="670483.S7RMJ1"/>
<dbReference type="GeneID" id="19304002"/>
<dbReference type="Gene3D" id="2.30.30.40">
    <property type="entry name" value="SH3 Domains"/>
    <property type="match status" value="1"/>
</dbReference>
<dbReference type="CDD" id="cd00174">
    <property type="entry name" value="SH3"/>
    <property type="match status" value="1"/>
</dbReference>
<keyword evidence="3" id="KW-0175">Coiled coil</keyword>
<dbReference type="RefSeq" id="XP_007865722.1">
    <property type="nucleotide sequence ID" value="XM_007867531.1"/>
</dbReference>
<feature type="region of interest" description="Disordered" evidence="4">
    <location>
        <begin position="480"/>
        <end position="540"/>
    </location>
</feature>
<organism evidence="7 8">
    <name type="scientific">Gloeophyllum trabeum (strain ATCC 11539 / FP-39264 / Madison 617)</name>
    <name type="common">Brown rot fungus</name>
    <dbReference type="NCBI Taxonomy" id="670483"/>
    <lineage>
        <taxon>Eukaryota</taxon>
        <taxon>Fungi</taxon>
        <taxon>Dikarya</taxon>
        <taxon>Basidiomycota</taxon>
        <taxon>Agaricomycotina</taxon>
        <taxon>Agaricomycetes</taxon>
        <taxon>Gloeophyllales</taxon>
        <taxon>Gloeophyllaceae</taxon>
        <taxon>Gloeophyllum</taxon>
    </lineage>
</organism>
<dbReference type="OMA" id="FKPKGMC"/>
<feature type="domain" description="SH3" evidence="5">
    <location>
        <begin position="432"/>
        <end position="491"/>
    </location>
</feature>
<feature type="compositionally biased region" description="Basic and acidic residues" evidence="4">
    <location>
        <begin position="324"/>
        <end position="345"/>
    </location>
</feature>
<feature type="compositionally biased region" description="Low complexity" evidence="4">
    <location>
        <begin position="648"/>
        <end position="657"/>
    </location>
</feature>
<dbReference type="GO" id="GO:0006897">
    <property type="term" value="P:endocytosis"/>
    <property type="evidence" value="ECO:0007669"/>
    <property type="project" value="InterPro"/>
</dbReference>
<dbReference type="PRINTS" id="PR00499">
    <property type="entry name" value="P67PHOX"/>
</dbReference>
<dbReference type="GO" id="GO:0008289">
    <property type="term" value="F:lipid binding"/>
    <property type="evidence" value="ECO:0007669"/>
    <property type="project" value="TreeGrafter"/>
</dbReference>
<dbReference type="GO" id="GO:0097320">
    <property type="term" value="P:plasma membrane tubulation"/>
    <property type="evidence" value="ECO:0007669"/>
    <property type="project" value="TreeGrafter"/>
</dbReference>
<protein>
    <submittedName>
        <fullName evidence="7">BAR-domain-containing protein</fullName>
    </submittedName>
</protein>
<dbReference type="AlphaFoldDB" id="S7RMJ1"/>
<feature type="domain" description="BAR" evidence="6">
    <location>
        <begin position="14"/>
        <end position="246"/>
    </location>
</feature>
<evidence type="ECO:0000256" key="4">
    <source>
        <dbReference type="SAM" id="MobiDB-lite"/>
    </source>
</evidence>
<dbReference type="Proteomes" id="UP000030669">
    <property type="component" value="Unassembled WGS sequence"/>
</dbReference>
<name>S7RMJ1_GLOTA</name>
<feature type="compositionally biased region" description="Low complexity" evidence="4">
    <location>
        <begin position="583"/>
        <end position="597"/>
    </location>
</feature>
<feature type="region of interest" description="Disordered" evidence="4">
    <location>
        <begin position="557"/>
        <end position="686"/>
    </location>
</feature>
<dbReference type="GO" id="GO:0030479">
    <property type="term" value="C:actin cortical patch"/>
    <property type="evidence" value="ECO:0007669"/>
    <property type="project" value="TreeGrafter"/>
</dbReference>
<feature type="compositionally biased region" description="Basic and acidic residues" evidence="4">
    <location>
        <begin position="672"/>
        <end position="686"/>
    </location>
</feature>
<feature type="coiled-coil region" evidence="3">
    <location>
        <begin position="128"/>
        <end position="193"/>
    </location>
</feature>
<evidence type="ECO:0000259" key="6">
    <source>
        <dbReference type="PROSITE" id="PS51021"/>
    </source>
</evidence>
<dbReference type="InterPro" id="IPR004148">
    <property type="entry name" value="BAR_dom"/>
</dbReference>
<dbReference type="GO" id="GO:0043332">
    <property type="term" value="C:mating projection tip"/>
    <property type="evidence" value="ECO:0007669"/>
    <property type="project" value="TreeGrafter"/>
</dbReference>
<proteinExistence type="predicted"/>
<evidence type="ECO:0000256" key="1">
    <source>
        <dbReference type="ARBA" id="ARBA00022443"/>
    </source>
</evidence>
<evidence type="ECO:0000256" key="2">
    <source>
        <dbReference type="PROSITE-ProRule" id="PRU00192"/>
    </source>
</evidence>
<dbReference type="PANTHER" id="PTHR47174:SF1">
    <property type="entry name" value="REDUCED VIABILITY UPON STARVATION PROTEIN 167"/>
    <property type="match status" value="1"/>
</dbReference>
<accession>S7RMJ1</accession>
<dbReference type="GO" id="GO:1990528">
    <property type="term" value="C:Rvs161p-Rvs167p complex"/>
    <property type="evidence" value="ECO:0007669"/>
    <property type="project" value="TreeGrafter"/>
</dbReference>
<evidence type="ECO:0000313" key="8">
    <source>
        <dbReference type="Proteomes" id="UP000030669"/>
    </source>
</evidence>
<dbReference type="GO" id="GO:0031097">
    <property type="term" value="C:medial cortex"/>
    <property type="evidence" value="ECO:0007669"/>
    <property type="project" value="TreeGrafter"/>
</dbReference>
<dbReference type="Pfam" id="PF03114">
    <property type="entry name" value="BAR"/>
    <property type="match status" value="1"/>
</dbReference>
<evidence type="ECO:0000259" key="5">
    <source>
        <dbReference type="PROSITE" id="PS50002"/>
    </source>
</evidence>
<feature type="compositionally biased region" description="Basic and acidic residues" evidence="4">
    <location>
        <begin position="368"/>
        <end position="382"/>
    </location>
</feature>
<keyword evidence="8" id="KW-1185">Reference proteome</keyword>
<dbReference type="SMART" id="SM00721">
    <property type="entry name" value="BAR"/>
    <property type="match status" value="1"/>
</dbReference>
<dbReference type="PANTHER" id="PTHR47174">
    <property type="entry name" value="BRIDGING INTEGRATOR 3"/>
    <property type="match status" value="1"/>
</dbReference>
<dbReference type="SUPFAM" id="SSF103657">
    <property type="entry name" value="BAR/IMD domain-like"/>
    <property type="match status" value="1"/>
</dbReference>